<keyword evidence="7 14" id="KW-0479">Metal-binding</keyword>
<dbReference type="OrthoDB" id="1470350at2759"/>
<keyword evidence="13" id="KW-0325">Glycoprotein</keyword>
<dbReference type="InterPro" id="IPR001128">
    <property type="entry name" value="Cyt_P450"/>
</dbReference>
<keyword evidence="11 15" id="KW-0503">Monooxygenase</keyword>
<dbReference type="Pfam" id="PF00067">
    <property type="entry name" value="p450"/>
    <property type="match status" value="1"/>
</dbReference>
<dbReference type="Gene3D" id="1.10.630.10">
    <property type="entry name" value="Cytochrome P450"/>
    <property type="match status" value="2"/>
</dbReference>
<sequence length="467" mass="53384">MSIDAYLISFVLFLAFAGWYRWRTTRLPEGVPQHRQPLRHTFRATVDSDIIYLRVFGTQIIVLNSQTAANDLLSARSLLYSDRQVSMMVTELLGWGRMASTMPYRPAWRTSRHAIWQEFNPNNLSNHRPKQLWHARDLIRRLLTTPDDFLHHIDYTLAASVIALTYGINVKPEHDPTIERGKKALRQLQKAAIAGTYLVDLIPILKHVPSWMPGAGFKAYAEQVLPDTIAMIDIPYNEGCSLIREGNGGESLLSRNLARVADSNYDHAHNTEIIKDVAAQRKGQEELDKVASSRLPSFEDLPHMPYVQAIMLEVLRWQAVLPLGLAHRLTIDDEYKGYYIPKGSIVFANIWAMLRDEEYYPDPDVFRPEGFLKDGKINYKLTNPIPNFGFGRRICPGRYFAMDSLWISIASILATFDIEKAKDEQGQDIEPDIQWIPGFSRQLRRFKCSITARSAEAIKLIKDSELA</sequence>
<evidence type="ECO:0000256" key="13">
    <source>
        <dbReference type="ARBA" id="ARBA00023180"/>
    </source>
</evidence>
<evidence type="ECO:0000256" key="7">
    <source>
        <dbReference type="ARBA" id="ARBA00022723"/>
    </source>
</evidence>
<dbReference type="CDD" id="cd11065">
    <property type="entry name" value="CYP64-like"/>
    <property type="match status" value="1"/>
</dbReference>
<comment type="subcellular location">
    <subcellularLocation>
        <location evidence="2">Membrane</location>
        <topology evidence="2">Single-pass membrane protein</topology>
    </subcellularLocation>
</comment>
<comment type="caution">
    <text evidence="17">The sequence shown here is derived from an EMBL/GenBank/DDBJ whole genome shotgun (WGS) entry which is preliminary data.</text>
</comment>
<evidence type="ECO:0000256" key="3">
    <source>
        <dbReference type="ARBA" id="ARBA00005179"/>
    </source>
</evidence>
<gene>
    <name evidence="17" type="ORF">BDN71DRAFT_1519923</name>
</gene>
<evidence type="ECO:0000256" key="1">
    <source>
        <dbReference type="ARBA" id="ARBA00001971"/>
    </source>
</evidence>
<evidence type="ECO:0000256" key="5">
    <source>
        <dbReference type="ARBA" id="ARBA00022617"/>
    </source>
</evidence>
<dbReference type="EMBL" id="MU154629">
    <property type="protein sequence ID" value="KAF9490983.1"/>
    <property type="molecule type" value="Genomic_DNA"/>
</dbReference>
<evidence type="ECO:0000256" key="14">
    <source>
        <dbReference type="PIRSR" id="PIRSR602401-1"/>
    </source>
</evidence>
<evidence type="ECO:0000256" key="4">
    <source>
        <dbReference type="ARBA" id="ARBA00010617"/>
    </source>
</evidence>
<keyword evidence="18" id="KW-1185">Reference proteome</keyword>
<dbReference type="Proteomes" id="UP000807025">
    <property type="component" value="Unassembled WGS sequence"/>
</dbReference>
<keyword evidence="8 16" id="KW-1133">Transmembrane helix</keyword>
<evidence type="ECO:0000256" key="16">
    <source>
        <dbReference type="SAM" id="Phobius"/>
    </source>
</evidence>
<evidence type="ECO:0000256" key="15">
    <source>
        <dbReference type="RuleBase" id="RU000461"/>
    </source>
</evidence>
<reference evidence="17" key="1">
    <citation type="submission" date="2020-11" db="EMBL/GenBank/DDBJ databases">
        <authorList>
            <consortium name="DOE Joint Genome Institute"/>
            <person name="Ahrendt S."/>
            <person name="Riley R."/>
            <person name="Andreopoulos W."/>
            <person name="Labutti K."/>
            <person name="Pangilinan J."/>
            <person name="Ruiz-Duenas F.J."/>
            <person name="Barrasa J.M."/>
            <person name="Sanchez-Garcia M."/>
            <person name="Camarero S."/>
            <person name="Miyauchi S."/>
            <person name="Serrano A."/>
            <person name="Linde D."/>
            <person name="Babiker R."/>
            <person name="Drula E."/>
            <person name="Ayuso-Fernandez I."/>
            <person name="Pacheco R."/>
            <person name="Padilla G."/>
            <person name="Ferreira P."/>
            <person name="Barriuso J."/>
            <person name="Kellner H."/>
            <person name="Castanera R."/>
            <person name="Alfaro M."/>
            <person name="Ramirez L."/>
            <person name="Pisabarro A.G."/>
            <person name="Kuo A."/>
            <person name="Tritt A."/>
            <person name="Lipzen A."/>
            <person name="He G."/>
            <person name="Yan M."/>
            <person name="Ng V."/>
            <person name="Cullen D."/>
            <person name="Martin F."/>
            <person name="Rosso M.-N."/>
            <person name="Henrissat B."/>
            <person name="Hibbett D."/>
            <person name="Martinez A.T."/>
            <person name="Grigoriev I.V."/>
        </authorList>
    </citation>
    <scope>NUCLEOTIDE SEQUENCE</scope>
    <source>
        <strain evidence="17">ATCC 90797</strain>
    </source>
</reference>
<proteinExistence type="inferred from homology"/>
<keyword evidence="6 16" id="KW-0812">Transmembrane</keyword>
<organism evidence="17 18">
    <name type="scientific">Pleurotus eryngii</name>
    <name type="common">Boletus of the steppes</name>
    <dbReference type="NCBI Taxonomy" id="5323"/>
    <lineage>
        <taxon>Eukaryota</taxon>
        <taxon>Fungi</taxon>
        <taxon>Dikarya</taxon>
        <taxon>Basidiomycota</taxon>
        <taxon>Agaricomycotina</taxon>
        <taxon>Agaricomycetes</taxon>
        <taxon>Agaricomycetidae</taxon>
        <taxon>Agaricales</taxon>
        <taxon>Pleurotineae</taxon>
        <taxon>Pleurotaceae</taxon>
        <taxon>Pleurotus</taxon>
    </lineage>
</organism>
<name>A0A9P5ZMV5_PLEER</name>
<feature type="transmembrane region" description="Helical" evidence="16">
    <location>
        <begin position="6"/>
        <end position="22"/>
    </location>
</feature>
<evidence type="ECO:0000256" key="2">
    <source>
        <dbReference type="ARBA" id="ARBA00004167"/>
    </source>
</evidence>
<dbReference type="PANTHER" id="PTHR46300:SF2">
    <property type="entry name" value="CYTOCHROME P450 MONOOXYGENASE ALNH-RELATED"/>
    <property type="match status" value="1"/>
</dbReference>
<dbReference type="GO" id="GO:0005506">
    <property type="term" value="F:iron ion binding"/>
    <property type="evidence" value="ECO:0007669"/>
    <property type="project" value="InterPro"/>
</dbReference>
<keyword evidence="10 14" id="KW-0408">Iron</keyword>
<comment type="pathway">
    <text evidence="3">Secondary metabolite biosynthesis.</text>
</comment>
<feature type="binding site" description="axial binding residue" evidence="14">
    <location>
        <position position="395"/>
    </location>
    <ligand>
        <name>heme</name>
        <dbReference type="ChEBI" id="CHEBI:30413"/>
    </ligand>
    <ligandPart>
        <name>Fe</name>
        <dbReference type="ChEBI" id="CHEBI:18248"/>
    </ligandPart>
</feature>
<evidence type="ECO:0000313" key="17">
    <source>
        <dbReference type="EMBL" id="KAF9490983.1"/>
    </source>
</evidence>
<keyword evidence="9 15" id="KW-0560">Oxidoreductase</keyword>
<dbReference type="InterPro" id="IPR017972">
    <property type="entry name" value="Cyt_P450_CS"/>
</dbReference>
<evidence type="ECO:0000256" key="6">
    <source>
        <dbReference type="ARBA" id="ARBA00022692"/>
    </source>
</evidence>
<dbReference type="InterPro" id="IPR002401">
    <property type="entry name" value="Cyt_P450_E_grp-I"/>
</dbReference>
<dbReference type="SUPFAM" id="SSF48264">
    <property type="entry name" value="Cytochrome P450"/>
    <property type="match status" value="1"/>
</dbReference>
<dbReference type="GO" id="GO:0020037">
    <property type="term" value="F:heme binding"/>
    <property type="evidence" value="ECO:0007669"/>
    <property type="project" value="InterPro"/>
</dbReference>
<protein>
    <submittedName>
        <fullName evidence="17">Cytochrome P450</fullName>
    </submittedName>
</protein>
<dbReference type="PROSITE" id="PS00086">
    <property type="entry name" value="CYTOCHROME_P450"/>
    <property type="match status" value="1"/>
</dbReference>
<dbReference type="GO" id="GO:0004497">
    <property type="term" value="F:monooxygenase activity"/>
    <property type="evidence" value="ECO:0007669"/>
    <property type="project" value="UniProtKB-KW"/>
</dbReference>
<evidence type="ECO:0000256" key="12">
    <source>
        <dbReference type="ARBA" id="ARBA00023136"/>
    </source>
</evidence>
<evidence type="ECO:0000256" key="10">
    <source>
        <dbReference type="ARBA" id="ARBA00023004"/>
    </source>
</evidence>
<dbReference type="GO" id="GO:0016020">
    <property type="term" value="C:membrane"/>
    <property type="evidence" value="ECO:0007669"/>
    <property type="project" value="UniProtKB-SubCell"/>
</dbReference>
<accession>A0A9P5ZMV5</accession>
<comment type="cofactor">
    <cofactor evidence="1 14">
        <name>heme</name>
        <dbReference type="ChEBI" id="CHEBI:30413"/>
    </cofactor>
</comment>
<evidence type="ECO:0000313" key="18">
    <source>
        <dbReference type="Proteomes" id="UP000807025"/>
    </source>
</evidence>
<evidence type="ECO:0000256" key="9">
    <source>
        <dbReference type="ARBA" id="ARBA00023002"/>
    </source>
</evidence>
<comment type="similarity">
    <text evidence="4 15">Belongs to the cytochrome P450 family.</text>
</comment>
<dbReference type="PANTHER" id="PTHR46300">
    <property type="entry name" value="P450, PUTATIVE (EUROFUNG)-RELATED-RELATED"/>
    <property type="match status" value="1"/>
</dbReference>
<evidence type="ECO:0000256" key="8">
    <source>
        <dbReference type="ARBA" id="ARBA00022989"/>
    </source>
</evidence>
<dbReference type="PRINTS" id="PR00463">
    <property type="entry name" value="EP450I"/>
</dbReference>
<dbReference type="AlphaFoldDB" id="A0A9P5ZMV5"/>
<dbReference type="InterPro" id="IPR050364">
    <property type="entry name" value="Cytochrome_P450_fung"/>
</dbReference>
<dbReference type="InterPro" id="IPR036396">
    <property type="entry name" value="Cyt_P450_sf"/>
</dbReference>
<keyword evidence="5 14" id="KW-0349">Heme</keyword>
<keyword evidence="12 16" id="KW-0472">Membrane</keyword>
<evidence type="ECO:0000256" key="11">
    <source>
        <dbReference type="ARBA" id="ARBA00023033"/>
    </source>
</evidence>
<dbReference type="GO" id="GO:0016705">
    <property type="term" value="F:oxidoreductase activity, acting on paired donors, with incorporation or reduction of molecular oxygen"/>
    <property type="evidence" value="ECO:0007669"/>
    <property type="project" value="InterPro"/>
</dbReference>